<keyword evidence="5" id="KW-1185">Reference proteome</keyword>
<dbReference type="EMBL" id="CM001217">
    <property type="protein sequence ID" value="AES59695.1"/>
    <property type="molecule type" value="Genomic_DNA"/>
</dbReference>
<evidence type="ECO:0000313" key="3">
    <source>
        <dbReference type="EMBL" id="AES59695.1"/>
    </source>
</evidence>
<dbReference type="InterPro" id="IPR047091">
    <property type="entry name" value="EIN3-like_DNA-bd"/>
</dbReference>
<evidence type="ECO:0000313" key="5">
    <source>
        <dbReference type="Proteomes" id="UP000002051"/>
    </source>
</evidence>
<dbReference type="Pfam" id="PF04873">
    <property type="entry name" value="EIN3_DNA-bd"/>
    <property type="match status" value="1"/>
</dbReference>
<name>G7I732_MEDTR</name>
<dbReference type="STRING" id="3880.G7I732"/>
<dbReference type="GO" id="GO:0003700">
    <property type="term" value="F:DNA-binding transcription factor activity"/>
    <property type="evidence" value="ECO:0007669"/>
    <property type="project" value="InterPro"/>
</dbReference>
<evidence type="ECO:0000256" key="1">
    <source>
        <dbReference type="SAM" id="MobiDB-lite"/>
    </source>
</evidence>
<gene>
    <name evidence="3" type="ordered locus">MTR_1g024420</name>
</gene>
<feature type="domain" description="Ethylene insensitive 3-like DNA-binding" evidence="2">
    <location>
        <begin position="10"/>
        <end position="108"/>
    </location>
</feature>
<dbReference type="Proteomes" id="UP000002051">
    <property type="component" value="Unassembled WGS sequence"/>
</dbReference>
<accession>G7I732</accession>
<organism evidence="3 5">
    <name type="scientific">Medicago truncatula</name>
    <name type="common">Barrel medic</name>
    <name type="synonym">Medicago tribuloides</name>
    <dbReference type="NCBI Taxonomy" id="3880"/>
    <lineage>
        <taxon>Eukaryota</taxon>
        <taxon>Viridiplantae</taxon>
        <taxon>Streptophyta</taxon>
        <taxon>Embryophyta</taxon>
        <taxon>Tracheophyta</taxon>
        <taxon>Spermatophyta</taxon>
        <taxon>Magnoliopsida</taxon>
        <taxon>eudicotyledons</taxon>
        <taxon>Gunneridae</taxon>
        <taxon>Pentapetalae</taxon>
        <taxon>rosids</taxon>
        <taxon>fabids</taxon>
        <taxon>Fabales</taxon>
        <taxon>Fabaceae</taxon>
        <taxon>Papilionoideae</taxon>
        <taxon>50 kb inversion clade</taxon>
        <taxon>NPAAA clade</taxon>
        <taxon>Hologalegina</taxon>
        <taxon>IRL clade</taxon>
        <taxon>Trifolieae</taxon>
        <taxon>Medicago</taxon>
    </lineage>
</organism>
<evidence type="ECO:0000259" key="2">
    <source>
        <dbReference type="Pfam" id="PF04873"/>
    </source>
</evidence>
<feature type="compositionally biased region" description="Basic and acidic residues" evidence="1">
    <location>
        <begin position="27"/>
        <end position="43"/>
    </location>
</feature>
<protein>
    <submittedName>
        <fullName evidence="3">Ethylene insensitive protein</fullName>
    </submittedName>
</protein>
<dbReference type="HOGENOM" id="CLU_2100468_0_0_1"/>
<sequence>MVIKKELTIEELEARICNDKMLLKKMKEERSKRDNTTSLEQRKTKTMARAQERSNSQLTHNVNRYMIKMMEVCDARGFIYGVIPHEGKPMSGSSENLRGWWKDIVKFEGGEMECKV</sequence>
<proteinExistence type="predicted"/>
<dbReference type="AlphaFoldDB" id="G7I732"/>
<reference evidence="3 5" key="2">
    <citation type="journal article" date="2014" name="BMC Genomics">
        <title>An improved genome release (version Mt4.0) for the model legume Medicago truncatula.</title>
        <authorList>
            <person name="Tang H."/>
            <person name="Krishnakumar V."/>
            <person name="Bidwell S."/>
            <person name="Rosen B."/>
            <person name="Chan A."/>
            <person name="Zhou S."/>
            <person name="Gentzbittel L."/>
            <person name="Childs K.L."/>
            <person name="Yandell M."/>
            <person name="Gundlach H."/>
            <person name="Mayer K.F."/>
            <person name="Schwartz D.C."/>
            <person name="Town C.D."/>
        </authorList>
    </citation>
    <scope>GENOME REANNOTATION</scope>
    <source>
        <strain evidence="4 5">cv. Jemalong A17</strain>
    </source>
</reference>
<dbReference type="PANTHER" id="PTHR33305:SF11">
    <property type="entry name" value="PROTEIN ETHYLENE INSENSITIVE 3"/>
    <property type="match status" value="1"/>
</dbReference>
<dbReference type="GO" id="GO:0005634">
    <property type="term" value="C:nucleus"/>
    <property type="evidence" value="ECO:0007669"/>
    <property type="project" value="InterPro"/>
</dbReference>
<evidence type="ECO:0000313" key="4">
    <source>
        <dbReference type="EnsemblPlants" id="AES59695"/>
    </source>
</evidence>
<dbReference type="PaxDb" id="3880-AES59695"/>
<reference evidence="4" key="3">
    <citation type="submission" date="2015-04" db="UniProtKB">
        <authorList>
            <consortium name="EnsemblPlants"/>
        </authorList>
    </citation>
    <scope>IDENTIFICATION</scope>
    <source>
        <strain evidence="4">cv. Jemalong A17</strain>
    </source>
</reference>
<dbReference type="InterPro" id="IPR006957">
    <property type="entry name" value="EIN3"/>
</dbReference>
<dbReference type="EnsemblPlants" id="AES59695">
    <property type="protein sequence ID" value="AES59695"/>
    <property type="gene ID" value="MTR_1g024420"/>
</dbReference>
<reference evidence="3 5" key="1">
    <citation type="journal article" date="2011" name="Nature">
        <title>The Medicago genome provides insight into the evolution of rhizobial symbioses.</title>
        <authorList>
            <person name="Young N.D."/>
            <person name="Debelle F."/>
            <person name="Oldroyd G.E."/>
            <person name="Geurts R."/>
            <person name="Cannon S.B."/>
            <person name="Udvardi M.K."/>
            <person name="Benedito V.A."/>
            <person name="Mayer K.F."/>
            <person name="Gouzy J."/>
            <person name="Schoof H."/>
            <person name="Van de Peer Y."/>
            <person name="Proost S."/>
            <person name="Cook D.R."/>
            <person name="Meyers B.C."/>
            <person name="Spannagl M."/>
            <person name="Cheung F."/>
            <person name="De Mita S."/>
            <person name="Krishnakumar V."/>
            <person name="Gundlach H."/>
            <person name="Zhou S."/>
            <person name="Mudge J."/>
            <person name="Bharti A.K."/>
            <person name="Murray J.D."/>
            <person name="Naoumkina M.A."/>
            <person name="Rosen B."/>
            <person name="Silverstein K.A."/>
            <person name="Tang H."/>
            <person name="Rombauts S."/>
            <person name="Zhao P.X."/>
            <person name="Zhou P."/>
            <person name="Barbe V."/>
            <person name="Bardou P."/>
            <person name="Bechner M."/>
            <person name="Bellec A."/>
            <person name="Berger A."/>
            <person name="Berges H."/>
            <person name="Bidwell S."/>
            <person name="Bisseling T."/>
            <person name="Choisne N."/>
            <person name="Couloux A."/>
            <person name="Denny R."/>
            <person name="Deshpande S."/>
            <person name="Dai X."/>
            <person name="Doyle J.J."/>
            <person name="Dudez A.M."/>
            <person name="Farmer A.D."/>
            <person name="Fouteau S."/>
            <person name="Franken C."/>
            <person name="Gibelin C."/>
            <person name="Gish J."/>
            <person name="Goldstein S."/>
            <person name="Gonzalez A.J."/>
            <person name="Green P.J."/>
            <person name="Hallab A."/>
            <person name="Hartog M."/>
            <person name="Hua A."/>
            <person name="Humphray S.J."/>
            <person name="Jeong D.H."/>
            <person name="Jing Y."/>
            <person name="Jocker A."/>
            <person name="Kenton S.M."/>
            <person name="Kim D.J."/>
            <person name="Klee K."/>
            <person name="Lai H."/>
            <person name="Lang C."/>
            <person name="Lin S."/>
            <person name="Macmil S.L."/>
            <person name="Magdelenat G."/>
            <person name="Matthews L."/>
            <person name="McCorrison J."/>
            <person name="Monaghan E.L."/>
            <person name="Mun J.H."/>
            <person name="Najar F.Z."/>
            <person name="Nicholson C."/>
            <person name="Noirot C."/>
            <person name="O'Bleness M."/>
            <person name="Paule C.R."/>
            <person name="Poulain J."/>
            <person name="Prion F."/>
            <person name="Qin B."/>
            <person name="Qu C."/>
            <person name="Retzel E.F."/>
            <person name="Riddle C."/>
            <person name="Sallet E."/>
            <person name="Samain S."/>
            <person name="Samson N."/>
            <person name="Sanders I."/>
            <person name="Saurat O."/>
            <person name="Scarpelli C."/>
            <person name="Schiex T."/>
            <person name="Segurens B."/>
            <person name="Severin A.J."/>
            <person name="Sherrier D.J."/>
            <person name="Shi R."/>
            <person name="Sims S."/>
            <person name="Singer S.R."/>
            <person name="Sinharoy S."/>
            <person name="Sterck L."/>
            <person name="Viollet A."/>
            <person name="Wang B.B."/>
            <person name="Wang K."/>
            <person name="Wang M."/>
            <person name="Wang X."/>
            <person name="Warfsmann J."/>
            <person name="Weissenbach J."/>
            <person name="White D.D."/>
            <person name="White J.D."/>
            <person name="Wiley G.B."/>
            <person name="Wincker P."/>
            <person name="Xing Y."/>
            <person name="Yang L."/>
            <person name="Yao Z."/>
            <person name="Ying F."/>
            <person name="Zhai J."/>
            <person name="Zhou L."/>
            <person name="Zuber A."/>
            <person name="Denarie J."/>
            <person name="Dixon R.A."/>
            <person name="May G.D."/>
            <person name="Schwartz D.C."/>
            <person name="Rogers J."/>
            <person name="Quetier F."/>
            <person name="Town C.D."/>
            <person name="Roe B.A."/>
        </authorList>
    </citation>
    <scope>NUCLEOTIDE SEQUENCE [LARGE SCALE GENOMIC DNA]</scope>
    <source>
        <strain evidence="3">A17</strain>
        <strain evidence="4 5">cv. Jemalong A17</strain>
    </source>
</reference>
<dbReference type="PANTHER" id="PTHR33305">
    <property type="entry name" value="ETHYLENE INSENSITIVE 3-LIKE 2 PROTEIN"/>
    <property type="match status" value="1"/>
</dbReference>
<feature type="region of interest" description="Disordered" evidence="1">
    <location>
        <begin position="27"/>
        <end position="55"/>
    </location>
</feature>